<comment type="caution">
    <text evidence="2">The sequence shown here is derived from an EMBL/GenBank/DDBJ whole genome shotgun (WGS) entry which is preliminary data.</text>
</comment>
<sequence>MLSPIVPYSLYKMHWNPEHAQSLSQWPEQHLDVSSTTSSPAHKSELYATGRTAHGRGGYAWANDDISALTASNLLKRYAENHSAEGPYTGSLDGLSGPKPGTSSAGPPGTSSNLSDSGYSGSSSCSGDYNTPSYNGPYLSSNYCPPPTSALTSAPLHHPLQPTPTMVPSYSPSTPGYNYHPGGYPHQATLASSYAHPSAGFLPPGLATPSPLPSRPTRGRG</sequence>
<gene>
    <name evidence="2" type="ORF">UPYG_G00003890</name>
</gene>
<feature type="region of interest" description="Disordered" evidence="1">
    <location>
        <begin position="195"/>
        <end position="221"/>
    </location>
</feature>
<organism evidence="2 3">
    <name type="scientific">Umbra pygmaea</name>
    <name type="common">Eastern mudminnow</name>
    <dbReference type="NCBI Taxonomy" id="75934"/>
    <lineage>
        <taxon>Eukaryota</taxon>
        <taxon>Metazoa</taxon>
        <taxon>Chordata</taxon>
        <taxon>Craniata</taxon>
        <taxon>Vertebrata</taxon>
        <taxon>Euteleostomi</taxon>
        <taxon>Actinopterygii</taxon>
        <taxon>Neopterygii</taxon>
        <taxon>Teleostei</taxon>
        <taxon>Protacanthopterygii</taxon>
        <taxon>Esociformes</taxon>
        <taxon>Umbridae</taxon>
        <taxon>Umbra</taxon>
    </lineage>
</organism>
<name>A0ABD0XYA0_UMBPY</name>
<accession>A0ABD0XYA0</accession>
<feature type="region of interest" description="Disordered" evidence="1">
    <location>
        <begin position="86"/>
        <end position="126"/>
    </location>
</feature>
<keyword evidence="3" id="KW-1185">Reference proteome</keyword>
<reference evidence="2 3" key="1">
    <citation type="submission" date="2024-06" db="EMBL/GenBank/DDBJ databases">
        <authorList>
            <person name="Pan Q."/>
            <person name="Wen M."/>
            <person name="Jouanno E."/>
            <person name="Zahm M."/>
            <person name="Klopp C."/>
            <person name="Cabau C."/>
            <person name="Louis A."/>
            <person name="Berthelot C."/>
            <person name="Parey E."/>
            <person name="Roest Crollius H."/>
            <person name="Montfort J."/>
            <person name="Robinson-Rechavi M."/>
            <person name="Bouchez O."/>
            <person name="Lampietro C."/>
            <person name="Lopez Roques C."/>
            <person name="Donnadieu C."/>
            <person name="Postlethwait J."/>
            <person name="Bobe J."/>
            <person name="Verreycken H."/>
            <person name="Guiguen Y."/>
        </authorList>
    </citation>
    <scope>NUCLEOTIDE SEQUENCE [LARGE SCALE GENOMIC DNA]</scope>
    <source>
        <strain evidence="2">Up_M1</strain>
        <tissue evidence="2">Testis</tissue>
    </source>
</reference>
<protein>
    <submittedName>
        <fullName evidence="2">Uncharacterized protein</fullName>
    </submittedName>
</protein>
<proteinExistence type="predicted"/>
<evidence type="ECO:0000313" key="2">
    <source>
        <dbReference type="EMBL" id="KAL1020730.1"/>
    </source>
</evidence>
<dbReference type="AlphaFoldDB" id="A0ABD0XYA0"/>
<evidence type="ECO:0000256" key="1">
    <source>
        <dbReference type="SAM" id="MobiDB-lite"/>
    </source>
</evidence>
<feature type="compositionally biased region" description="Low complexity" evidence="1">
    <location>
        <begin position="96"/>
        <end position="126"/>
    </location>
</feature>
<dbReference type="Proteomes" id="UP001557470">
    <property type="component" value="Unassembled WGS sequence"/>
</dbReference>
<evidence type="ECO:0000313" key="3">
    <source>
        <dbReference type="Proteomes" id="UP001557470"/>
    </source>
</evidence>
<dbReference type="EMBL" id="JAGEUA010000001">
    <property type="protein sequence ID" value="KAL1020730.1"/>
    <property type="molecule type" value="Genomic_DNA"/>
</dbReference>